<dbReference type="InterPro" id="IPR014017">
    <property type="entry name" value="DNA_helicase_UvrD-like_C"/>
</dbReference>
<evidence type="ECO:0000256" key="1">
    <source>
        <dbReference type="ARBA" id="ARBA00009922"/>
    </source>
</evidence>
<protein>
    <recommendedName>
        <fullName evidence="8">DNA 3'-5' helicase</fullName>
        <ecNumber evidence="8">5.6.2.4</ecNumber>
    </recommendedName>
</protein>
<keyword evidence="2 10" id="KW-0547">Nucleotide-binding</keyword>
<comment type="caution">
    <text evidence="13">The sequence shown here is derived from an EMBL/GenBank/DDBJ whole genome shotgun (WGS) entry which is preliminary data.</text>
</comment>
<keyword evidence="6" id="KW-0413">Isomerase</keyword>
<keyword evidence="3 10" id="KW-0378">Hydrolase</keyword>
<keyword evidence="5 10" id="KW-0067">ATP-binding</keyword>
<dbReference type="PROSITE" id="PS51198">
    <property type="entry name" value="UVRD_HELICASE_ATP_BIND"/>
    <property type="match status" value="1"/>
</dbReference>
<evidence type="ECO:0000259" key="11">
    <source>
        <dbReference type="PROSITE" id="PS51198"/>
    </source>
</evidence>
<dbReference type="Pfam" id="PF00580">
    <property type="entry name" value="UvrD-helicase"/>
    <property type="match status" value="1"/>
</dbReference>
<dbReference type="GO" id="GO:0005829">
    <property type="term" value="C:cytosol"/>
    <property type="evidence" value="ECO:0007669"/>
    <property type="project" value="TreeGrafter"/>
</dbReference>
<dbReference type="EC" id="5.6.2.4" evidence="8"/>
<evidence type="ECO:0000313" key="13">
    <source>
        <dbReference type="EMBL" id="HHI66124.1"/>
    </source>
</evidence>
<dbReference type="SUPFAM" id="SSF52540">
    <property type="entry name" value="P-loop containing nucleoside triphosphate hydrolases"/>
    <property type="match status" value="1"/>
</dbReference>
<sequence length="616" mass="71379">MDSNLNEEQKKAVYSDSKALLIIAGAGTGKTRVLTTRVARLLKENPEARYLLLTFTKKAAKEMTSRVRELIEEDTTNRLYSGTFHSFCANIIRRMALRVGLSNNFVIIDEADAMDLMKKVFAKIYSKEALEALIFKPKDILALYSYARNNNQDLSEIIQKRYKYVNFEDIKKIISMYETNKKERNYLDFDDLLMYGLLVIKTLDKSPFDEVLVDEFQDTNQIQAEMLYQFYKLGSRVSAVGDDAQSIYSFRGAYYENILNFIKKLDAEKIILSSNYRSTQSILDIANSVIQSSYSSIKKELVAKVNLKNNVKPKLIIVPDDWEEARYVAREIQKFSEEGLKVAVLYRAAYIGRNLESQLNSMGINYSFYGGQKLTESAHAKDFMSFLRIFVNIKDEIALLRILRMFPGIGEKKAEKIKDAIIAGGNLKDLLTKEKNLTELYHFLSKISGITDWHNILEVIFDFYKDIMKRLYPENYEEREIDLVKFIDMSSNYDNLLEYLEAFTLDPVEKSESKSSNIILSTIHSAKGLEFDVVFILSVVENVYPHFKAQSSDEIEEERRLFYVAITRAKQRLIFTFPMYSKKNKSYFAKNIISPFLQEKNNYLDVSIVKLNPREF</sequence>
<evidence type="ECO:0000256" key="5">
    <source>
        <dbReference type="ARBA" id="ARBA00022840"/>
    </source>
</evidence>
<dbReference type="InterPro" id="IPR013986">
    <property type="entry name" value="DExx_box_DNA_helicase_dom_sf"/>
</dbReference>
<dbReference type="InterPro" id="IPR014016">
    <property type="entry name" value="UvrD-like_ATP-bd"/>
</dbReference>
<gene>
    <name evidence="13" type="ORF">ENL70_06225</name>
</gene>
<dbReference type="PANTHER" id="PTHR11070">
    <property type="entry name" value="UVRD / RECB / PCRA DNA HELICASE FAMILY MEMBER"/>
    <property type="match status" value="1"/>
</dbReference>
<dbReference type="CDD" id="cd18807">
    <property type="entry name" value="SF1_C_UvrD"/>
    <property type="match status" value="1"/>
</dbReference>
<dbReference type="Gene3D" id="1.10.10.160">
    <property type="match status" value="1"/>
</dbReference>
<evidence type="ECO:0000256" key="3">
    <source>
        <dbReference type="ARBA" id="ARBA00022801"/>
    </source>
</evidence>
<proteinExistence type="inferred from homology"/>
<comment type="catalytic activity">
    <reaction evidence="9">
        <text>ATP + H2O = ADP + phosphate + H(+)</text>
        <dbReference type="Rhea" id="RHEA:13065"/>
        <dbReference type="ChEBI" id="CHEBI:15377"/>
        <dbReference type="ChEBI" id="CHEBI:15378"/>
        <dbReference type="ChEBI" id="CHEBI:30616"/>
        <dbReference type="ChEBI" id="CHEBI:43474"/>
        <dbReference type="ChEBI" id="CHEBI:456216"/>
        <dbReference type="EC" id="5.6.2.4"/>
    </reaction>
</comment>
<evidence type="ECO:0000256" key="6">
    <source>
        <dbReference type="ARBA" id="ARBA00023235"/>
    </source>
</evidence>
<dbReference type="PANTHER" id="PTHR11070:SF3">
    <property type="entry name" value="DNA 3'-5' HELICASE"/>
    <property type="match status" value="1"/>
</dbReference>
<evidence type="ECO:0000256" key="8">
    <source>
        <dbReference type="ARBA" id="ARBA00034808"/>
    </source>
</evidence>
<evidence type="ECO:0000259" key="12">
    <source>
        <dbReference type="PROSITE" id="PS51217"/>
    </source>
</evidence>
<dbReference type="GO" id="GO:0003677">
    <property type="term" value="F:DNA binding"/>
    <property type="evidence" value="ECO:0007669"/>
    <property type="project" value="InterPro"/>
</dbReference>
<organism evidence="13">
    <name type="scientific">Thermodesulfobium narugense</name>
    <dbReference type="NCBI Taxonomy" id="184064"/>
    <lineage>
        <taxon>Bacteria</taxon>
        <taxon>Pseudomonadati</taxon>
        <taxon>Thermodesulfobiota</taxon>
        <taxon>Thermodesulfobiia</taxon>
        <taxon>Thermodesulfobiales</taxon>
        <taxon>Thermodesulfobiaceae</taxon>
        <taxon>Thermodesulfobium</taxon>
    </lineage>
</organism>
<feature type="domain" description="UvrD-like helicase C-terminal" evidence="12">
    <location>
        <begin position="280"/>
        <end position="528"/>
    </location>
</feature>
<name>A0A7C5KC40_9BACT</name>
<dbReference type="PROSITE" id="PS51217">
    <property type="entry name" value="UVRD_HELICASE_CTER"/>
    <property type="match status" value="1"/>
</dbReference>
<evidence type="ECO:0000256" key="9">
    <source>
        <dbReference type="ARBA" id="ARBA00048988"/>
    </source>
</evidence>
<dbReference type="AlphaFoldDB" id="A0A7C5KC40"/>
<feature type="domain" description="UvrD-like helicase ATP-binding" evidence="11">
    <location>
        <begin position="3"/>
        <end position="279"/>
    </location>
</feature>
<dbReference type="Gene3D" id="1.10.486.10">
    <property type="entry name" value="PCRA, domain 4"/>
    <property type="match status" value="1"/>
</dbReference>
<accession>A0A7C5KC40</accession>
<dbReference type="CDD" id="cd17932">
    <property type="entry name" value="DEXQc_UvrD"/>
    <property type="match status" value="1"/>
</dbReference>
<dbReference type="InterPro" id="IPR000212">
    <property type="entry name" value="DNA_helicase_UvrD/REP"/>
</dbReference>
<evidence type="ECO:0000256" key="7">
    <source>
        <dbReference type="ARBA" id="ARBA00034617"/>
    </source>
</evidence>
<evidence type="ECO:0000256" key="2">
    <source>
        <dbReference type="ARBA" id="ARBA00022741"/>
    </source>
</evidence>
<comment type="catalytic activity">
    <reaction evidence="7">
        <text>Couples ATP hydrolysis with the unwinding of duplex DNA by translocating in the 3'-5' direction.</text>
        <dbReference type="EC" id="5.6.2.4"/>
    </reaction>
</comment>
<dbReference type="GO" id="GO:0043138">
    <property type="term" value="F:3'-5' DNA helicase activity"/>
    <property type="evidence" value="ECO:0007669"/>
    <property type="project" value="UniProtKB-EC"/>
</dbReference>
<dbReference type="GO" id="GO:0016787">
    <property type="term" value="F:hydrolase activity"/>
    <property type="evidence" value="ECO:0007669"/>
    <property type="project" value="UniProtKB-UniRule"/>
</dbReference>
<comment type="similarity">
    <text evidence="1">Belongs to the helicase family. UvrD subfamily.</text>
</comment>
<keyword evidence="4 10" id="KW-0347">Helicase</keyword>
<dbReference type="GO" id="GO:0000725">
    <property type="term" value="P:recombinational repair"/>
    <property type="evidence" value="ECO:0007669"/>
    <property type="project" value="TreeGrafter"/>
</dbReference>
<feature type="binding site" evidence="10">
    <location>
        <begin position="24"/>
        <end position="31"/>
    </location>
    <ligand>
        <name>ATP</name>
        <dbReference type="ChEBI" id="CHEBI:30616"/>
    </ligand>
</feature>
<dbReference type="Pfam" id="PF13361">
    <property type="entry name" value="UvrD_C"/>
    <property type="match status" value="1"/>
</dbReference>
<evidence type="ECO:0000256" key="4">
    <source>
        <dbReference type="ARBA" id="ARBA00022806"/>
    </source>
</evidence>
<evidence type="ECO:0000256" key="10">
    <source>
        <dbReference type="PROSITE-ProRule" id="PRU00560"/>
    </source>
</evidence>
<reference evidence="13" key="1">
    <citation type="journal article" date="2020" name="mSystems">
        <title>Genome- and Community-Level Interaction Insights into Carbon Utilization and Element Cycling Functions of Hydrothermarchaeota in Hydrothermal Sediment.</title>
        <authorList>
            <person name="Zhou Z."/>
            <person name="Liu Y."/>
            <person name="Xu W."/>
            <person name="Pan J."/>
            <person name="Luo Z.H."/>
            <person name="Li M."/>
        </authorList>
    </citation>
    <scope>NUCLEOTIDE SEQUENCE [LARGE SCALE GENOMIC DNA]</scope>
    <source>
        <strain evidence="13">SpSt-1019</strain>
    </source>
</reference>
<dbReference type="Gene3D" id="3.40.50.300">
    <property type="entry name" value="P-loop containing nucleotide triphosphate hydrolases"/>
    <property type="match status" value="2"/>
</dbReference>
<dbReference type="GO" id="GO:0005524">
    <property type="term" value="F:ATP binding"/>
    <property type="evidence" value="ECO:0007669"/>
    <property type="project" value="UniProtKB-UniRule"/>
</dbReference>
<dbReference type="InterPro" id="IPR027417">
    <property type="entry name" value="P-loop_NTPase"/>
</dbReference>
<dbReference type="EMBL" id="DRUY01000208">
    <property type="protein sequence ID" value="HHI66124.1"/>
    <property type="molecule type" value="Genomic_DNA"/>
</dbReference>